<evidence type="ECO:0000256" key="1">
    <source>
        <dbReference type="ARBA" id="ARBA00023125"/>
    </source>
</evidence>
<dbReference type="InterPro" id="IPR036388">
    <property type="entry name" value="WH-like_DNA-bd_sf"/>
</dbReference>
<keyword evidence="2" id="KW-0732">Signal</keyword>
<feature type="signal peptide" evidence="2">
    <location>
        <begin position="1"/>
        <end position="21"/>
    </location>
</feature>
<proteinExistence type="predicted"/>
<protein>
    <submittedName>
        <fullName evidence="3">Rrf2 family protein</fullName>
    </submittedName>
</protein>
<feature type="chain" id="PRO_5045449489" evidence="2">
    <location>
        <begin position="22"/>
        <end position="150"/>
    </location>
</feature>
<sequence length="150" mass="15875">MNMLSKKALYGIRALIALAQAAPDSLSTGEIAAQGSLPRKFLELILVSLKRAGMAVSQRGREGGYVLARPANQINLADVIRVMDGPLALIPCASRTAYRACEDCPDVEACRIRKAMLKGRDALAEVFESTSIADLAGMGDKADLLLGAAE</sequence>
<dbReference type="PROSITE" id="PS51197">
    <property type="entry name" value="HTH_RRF2_2"/>
    <property type="match status" value="1"/>
</dbReference>
<evidence type="ECO:0000313" key="4">
    <source>
        <dbReference type="Proteomes" id="UP001228905"/>
    </source>
</evidence>
<dbReference type="InterPro" id="IPR036390">
    <property type="entry name" value="WH_DNA-bd_sf"/>
</dbReference>
<dbReference type="PANTHER" id="PTHR33221:SF5">
    <property type="entry name" value="HTH-TYPE TRANSCRIPTIONAL REGULATOR ISCR"/>
    <property type="match status" value="1"/>
</dbReference>
<dbReference type="Pfam" id="PF02082">
    <property type="entry name" value="Rrf2"/>
    <property type="match status" value="1"/>
</dbReference>
<keyword evidence="4" id="KW-1185">Reference proteome</keyword>
<dbReference type="NCBIfam" id="TIGR00738">
    <property type="entry name" value="rrf2_super"/>
    <property type="match status" value="1"/>
</dbReference>
<dbReference type="Gene3D" id="1.10.10.10">
    <property type="entry name" value="Winged helix-like DNA-binding domain superfamily/Winged helix DNA-binding domain"/>
    <property type="match status" value="1"/>
</dbReference>
<reference evidence="3 4" key="1">
    <citation type="submission" date="2023-07" db="EMBL/GenBank/DDBJ databases">
        <title>Genomic Encyclopedia of Type Strains, Phase IV (KMG-IV): sequencing the most valuable type-strain genomes for metagenomic binning, comparative biology and taxonomic classification.</title>
        <authorList>
            <person name="Goeker M."/>
        </authorList>
    </citation>
    <scope>NUCLEOTIDE SEQUENCE [LARGE SCALE GENOMIC DNA]</scope>
    <source>
        <strain evidence="3 4">DSM 18695</strain>
    </source>
</reference>
<dbReference type="Proteomes" id="UP001228905">
    <property type="component" value="Unassembled WGS sequence"/>
</dbReference>
<keyword evidence="1" id="KW-0238">DNA-binding</keyword>
<gene>
    <name evidence="3" type="ORF">QO010_002965</name>
</gene>
<dbReference type="InterPro" id="IPR000944">
    <property type="entry name" value="Tscrpt_reg_Rrf2"/>
</dbReference>
<comment type="caution">
    <text evidence="3">The sequence shown here is derived from an EMBL/GenBank/DDBJ whole genome shotgun (WGS) entry which is preliminary data.</text>
</comment>
<dbReference type="EMBL" id="JAUSVS010000005">
    <property type="protein sequence ID" value="MDQ0465181.1"/>
    <property type="molecule type" value="Genomic_DNA"/>
</dbReference>
<dbReference type="PANTHER" id="PTHR33221">
    <property type="entry name" value="WINGED HELIX-TURN-HELIX TRANSCRIPTIONAL REGULATOR, RRF2 FAMILY"/>
    <property type="match status" value="1"/>
</dbReference>
<evidence type="ECO:0000256" key="2">
    <source>
        <dbReference type="SAM" id="SignalP"/>
    </source>
</evidence>
<dbReference type="SUPFAM" id="SSF46785">
    <property type="entry name" value="Winged helix' DNA-binding domain"/>
    <property type="match status" value="1"/>
</dbReference>
<accession>A0ABU0IV24</accession>
<evidence type="ECO:0000313" key="3">
    <source>
        <dbReference type="EMBL" id="MDQ0465181.1"/>
    </source>
</evidence>
<organism evidence="3 4">
    <name type="scientific">Caulobacter ginsengisoli</name>
    <dbReference type="NCBI Taxonomy" id="400775"/>
    <lineage>
        <taxon>Bacteria</taxon>
        <taxon>Pseudomonadati</taxon>
        <taxon>Pseudomonadota</taxon>
        <taxon>Alphaproteobacteria</taxon>
        <taxon>Caulobacterales</taxon>
        <taxon>Caulobacteraceae</taxon>
        <taxon>Caulobacter</taxon>
    </lineage>
</organism>
<name>A0ABU0IV24_9CAUL</name>
<dbReference type="RefSeq" id="WP_307350360.1">
    <property type="nucleotide sequence ID" value="NZ_JAUSVS010000005.1"/>
</dbReference>